<evidence type="ECO:0000313" key="3">
    <source>
        <dbReference type="Proteomes" id="UP000054826"/>
    </source>
</evidence>
<evidence type="ECO:0000256" key="1">
    <source>
        <dbReference type="SAM" id="SignalP"/>
    </source>
</evidence>
<feature type="chain" id="PRO_5006880754" evidence="1">
    <location>
        <begin position="23"/>
        <end position="253"/>
    </location>
</feature>
<comment type="caution">
    <text evidence="2">The sequence shown here is derived from an EMBL/GenBank/DDBJ whole genome shotgun (WGS) entry which is preliminary data.</text>
</comment>
<dbReference type="Proteomes" id="UP000054826">
    <property type="component" value="Unassembled WGS sequence"/>
</dbReference>
<dbReference type="AlphaFoldDB" id="A0A0V1K0Y0"/>
<name>A0A0V1K0Y0_TRIPS</name>
<sequence>MRWTLLMLLVVVNCWSAGRLLCIDCLCTYVNKGGFLITVDSDYAEVVNSVLLDSGIVTGPASTIQPMSFRANSSMSAECSTESCGCPTGPGSHSSSRRSHVPFGRLPGQAPIVTIRLPWPTIDWFAYLALRGYARRWRWAFVRARVCLMTSTFEQKNNQNSTVDQQRTATNNINNVQRIPPDHRCNGGAVKKEITSAASSSATSSAESEMMQGNRLSSCTDCATSQGKLCYQHDATRATKSDVDSEVTVALKD</sequence>
<accession>A0A0V1K0Y0</accession>
<evidence type="ECO:0000313" key="2">
    <source>
        <dbReference type="EMBL" id="KRZ40900.1"/>
    </source>
</evidence>
<protein>
    <submittedName>
        <fullName evidence="2">Uncharacterized protein</fullName>
    </submittedName>
</protein>
<gene>
    <name evidence="2" type="ORF">T4C_8881</name>
</gene>
<dbReference type="EMBL" id="JYDV01000023">
    <property type="protein sequence ID" value="KRZ40900.1"/>
    <property type="molecule type" value="Genomic_DNA"/>
</dbReference>
<proteinExistence type="predicted"/>
<keyword evidence="1" id="KW-0732">Signal</keyword>
<organism evidence="2 3">
    <name type="scientific">Trichinella pseudospiralis</name>
    <name type="common">Parasitic roundworm</name>
    <dbReference type="NCBI Taxonomy" id="6337"/>
    <lineage>
        <taxon>Eukaryota</taxon>
        <taxon>Metazoa</taxon>
        <taxon>Ecdysozoa</taxon>
        <taxon>Nematoda</taxon>
        <taxon>Enoplea</taxon>
        <taxon>Dorylaimia</taxon>
        <taxon>Trichinellida</taxon>
        <taxon>Trichinellidae</taxon>
        <taxon>Trichinella</taxon>
    </lineage>
</organism>
<feature type="signal peptide" evidence="1">
    <location>
        <begin position="1"/>
        <end position="22"/>
    </location>
</feature>
<reference evidence="2 3" key="1">
    <citation type="submission" date="2015-01" db="EMBL/GenBank/DDBJ databases">
        <title>Evolution of Trichinella species and genotypes.</title>
        <authorList>
            <person name="Korhonen P.K."/>
            <person name="Edoardo P."/>
            <person name="Giuseppe L.R."/>
            <person name="Gasser R.B."/>
        </authorList>
    </citation>
    <scope>NUCLEOTIDE SEQUENCE [LARGE SCALE GENOMIC DNA]</scope>
    <source>
        <strain evidence="2">ISS176</strain>
    </source>
</reference>